<organism evidence="2 3">
    <name type="scientific">Parascaris equorum</name>
    <name type="common">Equine roundworm</name>
    <dbReference type="NCBI Taxonomy" id="6256"/>
    <lineage>
        <taxon>Eukaryota</taxon>
        <taxon>Metazoa</taxon>
        <taxon>Ecdysozoa</taxon>
        <taxon>Nematoda</taxon>
        <taxon>Chromadorea</taxon>
        <taxon>Rhabditida</taxon>
        <taxon>Spirurina</taxon>
        <taxon>Ascaridomorpha</taxon>
        <taxon>Ascaridoidea</taxon>
        <taxon>Ascarididae</taxon>
        <taxon>Parascaris</taxon>
    </lineage>
</organism>
<keyword evidence="1" id="KW-0812">Transmembrane</keyword>
<dbReference type="WBParaSite" id="PEQ_0000037301-mRNA-1">
    <property type="protein sequence ID" value="PEQ_0000037301-mRNA-1"/>
    <property type="gene ID" value="PEQ_0000037301"/>
</dbReference>
<reference evidence="3" key="1">
    <citation type="submission" date="2022-11" db="UniProtKB">
        <authorList>
            <consortium name="WormBaseParasite"/>
        </authorList>
    </citation>
    <scope>IDENTIFICATION</scope>
</reference>
<dbReference type="Proteomes" id="UP000887564">
    <property type="component" value="Unplaced"/>
</dbReference>
<name>A0A914RFA1_PAREQ</name>
<evidence type="ECO:0000313" key="2">
    <source>
        <dbReference type="Proteomes" id="UP000887564"/>
    </source>
</evidence>
<sequence length="48" mass="5495">MVVEAVATHTERNLAMMVYAVELVIFWEWLLHLGVGLFSIVFRGFGQL</sequence>
<proteinExistence type="predicted"/>
<evidence type="ECO:0000313" key="3">
    <source>
        <dbReference type="WBParaSite" id="PEQ_0000037301-mRNA-1"/>
    </source>
</evidence>
<protein>
    <submittedName>
        <fullName evidence="3">Uncharacterized protein</fullName>
    </submittedName>
</protein>
<dbReference type="AlphaFoldDB" id="A0A914RFA1"/>
<evidence type="ECO:0000256" key="1">
    <source>
        <dbReference type="SAM" id="Phobius"/>
    </source>
</evidence>
<keyword evidence="2" id="KW-1185">Reference proteome</keyword>
<feature type="transmembrane region" description="Helical" evidence="1">
    <location>
        <begin position="24"/>
        <end position="45"/>
    </location>
</feature>
<keyword evidence="1" id="KW-1133">Transmembrane helix</keyword>
<keyword evidence="1" id="KW-0472">Membrane</keyword>
<accession>A0A914RFA1</accession>